<evidence type="ECO:0000259" key="3">
    <source>
        <dbReference type="Pfam" id="PF00107"/>
    </source>
</evidence>
<dbReference type="InterPro" id="IPR013149">
    <property type="entry name" value="ADH-like_C"/>
</dbReference>
<dbReference type="Pfam" id="PF00107">
    <property type="entry name" value="ADH_zinc_N"/>
    <property type="match status" value="1"/>
</dbReference>
<feature type="domain" description="Alcohol dehydrogenase-like C-terminal" evidence="3">
    <location>
        <begin position="164"/>
        <end position="259"/>
    </location>
</feature>
<evidence type="ECO:0000313" key="4">
    <source>
        <dbReference type="EMBL" id="KAK5993920.1"/>
    </source>
</evidence>
<organism evidence="4 5">
    <name type="scientific">Cladobotryum mycophilum</name>
    <dbReference type="NCBI Taxonomy" id="491253"/>
    <lineage>
        <taxon>Eukaryota</taxon>
        <taxon>Fungi</taxon>
        <taxon>Dikarya</taxon>
        <taxon>Ascomycota</taxon>
        <taxon>Pezizomycotina</taxon>
        <taxon>Sordariomycetes</taxon>
        <taxon>Hypocreomycetidae</taxon>
        <taxon>Hypocreales</taxon>
        <taxon>Hypocreaceae</taxon>
        <taxon>Cladobotryum</taxon>
    </lineage>
</organism>
<protein>
    <submittedName>
        <fullName evidence="4">Reticulon-4-interacting protein 1</fullName>
    </submittedName>
</protein>
<dbReference type="Proteomes" id="UP001338125">
    <property type="component" value="Unassembled WGS sequence"/>
</dbReference>
<dbReference type="PANTHER" id="PTHR11695:SF294">
    <property type="entry name" value="RETICULON-4-INTERACTING PROTEIN 1, MITOCHONDRIAL"/>
    <property type="match status" value="1"/>
</dbReference>
<dbReference type="SUPFAM" id="SSF51735">
    <property type="entry name" value="NAD(P)-binding Rossmann-fold domains"/>
    <property type="match status" value="1"/>
</dbReference>
<dbReference type="PANTHER" id="PTHR11695">
    <property type="entry name" value="ALCOHOL DEHYDROGENASE RELATED"/>
    <property type="match status" value="1"/>
</dbReference>
<dbReference type="PROSITE" id="PS01162">
    <property type="entry name" value="QOR_ZETA_CRYSTAL"/>
    <property type="match status" value="1"/>
</dbReference>
<dbReference type="CDD" id="cd08267">
    <property type="entry name" value="MDR1"/>
    <property type="match status" value="1"/>
</dbReference>
<dbReference type="EMBL" id="JAVFKD010000012">
    <property type="protein sequence ID" value="KAK5993920.1"/>
    <property type="molecule type" value="Genomic_DNA"/>
</dbReference>
<dbReference type="InterPro" id="IPR036291">
    <property type="entry name" value="NAD(P)-bd_dom_sf"/>
</dbReference>
<dbReference type="InterPro" id="IPR050700">
    <property type="entry name" value="YIM1/Zinc_Alcohol_DH_Fams"/>
</dbReference>
<accession>A0ABR0SQC1</accession>
<comment type="caution">
    <text evidence="4">The sequence shown here is derived from an EMBL/GenBank/DDBJ whole genome shotgun (WGS) entry which is preliminary data.</text>
</comment>
<sequence length="319" mass="34290">MTQPTSKTWTFSQRGNPSDPEEWLLIKVAFAGLNVGSIFQMTLIPPFLRSKTCIPEMDLSGTVLDVWHPDAPNPVSSSSSAANANANTNAKNPRFKKGDKIIAMIPASHSLSTGTGALAQHILLPARYAAHKPPPPPSPTPPAQVLESGAAPGHRVLVNAASGGIGTMAVQILRRVVGDGGHIVGICSARNVDLVRSLGADEVIDYTQHTDLPAHLTERFSSNPFNTIIDTLGHQSLYLSSPAYLLPSGVYSSVGIKPPNFSVPNFLRAVWQMKLNEWWPVSTWLGGAGRLWHGVSMMQPTLEDRERIVGMLGRGKSKS</sequence>
<reference evidence="4 5" key="1">
    <citation type="submission" date="2024-01" db="EMBL/GenBank/DDBJ databases">
        <title>Complete genome of Cladobotryum mycophilum ATHUM6906.</title>
        <authorList>
            <person name="Christinaki A.C."/>
            <person name="Myridakis A.I."/>
            <person name="Kouvelis V.N."/>
        </authorList>
    </citation>
    <scope>NUCLEOTIDE SEQUENCE [LARGE SCALE GENOMIC DNA]</scope>
    <source>
        <strain evidence="4 5">ATHUM6906</strain>
    </source>
</reference>
<evidence type="ECO:0000256" key="1">
    <source>
        <dbReference type="ARBA" id="ARBA00023002"/>
    </source>
</evidence>
<keyword evidence="1" id="KW-0560">Oxidoreductase</keyword>
<keyword evidence="5" id="KW-1185">Reference proteome</keyword>
<dbReference type="InterPro" id="IPR002364">
    <property type="entry name" value="Quin_OxRdtase/zeta-crystal_CS"/>
</dbReference>
<dbReference type="InterPro" id="IPR011032">
    <property type="entry name" value="GroES-like_sf"/>
</dbReference>
<evidence type="ECO:0000256" key="2">
    <source>
        <dbReference type="SAM" id="MobiDB-lite"/>
    </source>
</evidence>
<proteinExistence type="predicted"/>
<dbReference type="SUPFAM" id="SSF50129">
    <property type="entry name" value="GroES-like"/>
    <property type="match status" value="1"/>
</dbReference>
<feature type="region of interest" description="Disordered" evidence="2">
    <location>
        <begin position="73"/>
        <end position="93"/>
    </location>
</feature>
<dbReference type="Gene3D" id="3.90.180.10">
    <property type="entry name" value="Medium-chain alcohol dehydrogenases, catalytic domain"/>
    <property type="match status" value="1"/>
</dbReference>
<gene>
    <name evidence="4" type="ORF">PT974_07358</name>
</gene>
<feature type="compositionally biased region" description="Low complexity" evidence="2">
    <location>
        <begin position="76"/>
        <end position="92"/>
    </location>
</feature>
<name>A0ABR0SQC1_9HYPO</name>
<dbReference type="Gene3D" id="3.40.50.720">
    <property type="entry name" value="NAD(P)-binding Rossmann-like Domain"/>
    <property type="match status" value="1"/>
</dbReference>
<evidence type="ECO:0000313" key="5">
    <source>
        <dbReference type="Proteomes" id="UP001338125"/>
    </source>
</evidence>